<organism evidence="6 7">
    <name type="scientific">Bacteroides fluxus YIT 12057</name>
    <dbReference type="NCBI Taxonomy" id="763034"/>
    <lineage>
        <taxon>Bacteria</taxon>
        <taxon>Pseudomonadati</taxon>
        <taxon>Bacteroidota</taxon>
        <taxon>Bacteroidia</taxon>
        <taxon>Bacteroidales</taxon>
        <taxon>Bacteroidaceae</taxon>
        <taxon>Bacteroides</taxon>
    </lineage>
</organism>
<protein>
    <submittedName>
        <fullName evidence="6">Conserved domain protein</fullName>
    </submittedName>
</protein>
<evidence type="ECO:0000256" key="1">
    <source>
        <dbReference type="ARBA" id="ARBA00022475"/>
    </source>
</evidence>
<keyword evidence="2" id="KW-0997">Cell inner membrane</keyword>
<keyword evidence="4" id="KW-0808">Transferase</keyword>
<dbReference type="Proteomes" id="UP000003416">
    <property type="component" value="Unassembled WGS sequence"/>
</dbReference>
<gene>
    <name evidence="6" type="ORF">HMPREF9446_02283</name>
</gene>
<comment type="caution">
    <text evidence="6">The sequence shown here is derived from an EMBL/GenBank/DDBJ whole genome shotgun (WGS) entry which is preliminary data.</text>
</comment>
<keyword evidence="5" id="KW-0472">Membrane</keyword>
<dbReference type="EMBL" id="AFBN01000041">
    <property type="protein sequence ID" value="EGF56355.1"/>
    <property type="molecule type" value="Genomic_DNA"/>
</dbReference>
<dbReference type="GeneID" id="86049826"/>
<dbReference type="InterPro" id="IPR009993">
    <property type="entry name" value="WecF"/>
</dbReference>
<dbReference type="RefSeq" id="WP_009125541.1">
    <property type="nucleotide sequence ID" value="NZ_GL882638.1"/>
</dbReference>
<dbReference type="AlphaFoldDB" id="F3PU62"/>
<keyword evidence="3" id="KW-0328">Glycosyltransferase</keyword>
<dbReference type="GO" id="GO:0008417">
    <property type="term" value="F:fucosyltransferase activity"/>
    <property type="evidence" value="ECO:0007669"/>
    <property type="project" value="InterPro"/>
</dbReference>
<dbReference type="Pfam" id="PF07429">
    <property type="entry name" value="Glyco_transf_56"/>
    <property type="match status" value="1"/>
</dbReference>
<reference evidence="6 7" key="1">
    <citation type="submission" date="2011-02" db="EMBL/GenBank/DDBJ databases">
        <authorList>
            <person name="Weinstock G."/>
            <person name="Sodergren E."/>
            <person name="Clifton S."/>
            <person name="Fulton L."/>
            <person name="Fulton B."/>
            <person name="Courtney L."/>
            <person name="Fronick C."/>
            <person name="Harrison M."/>
            <person name="Strong C."/>
            <person name="Farmer C."/>
            <person name="Delahaunty K."/>
            <person name="Markovic C."/>
            <person name="Hall O."/>
            <person name="Minx P."/>
            <person name="Tomlinson C."/>
            <person name="Mitreva M."/>
            <person name="Hou S."/>
            <person name="Chen J."/>
            <person name="Wollam A."/>
            <person name="Pepin K.H."/>
            <person name="Johnson M."/>
            <person name="Bhonagiri V."/>
            <person name="Zhang X."/>
            <person name="Suruliraj S."/>
            <person name="Warren W."/>
            <person name="Chinwalla A."/>
            <person name="Mardis E.R."/>
            <person name="Wilson R.K."/>
        </authorList>
    </citation>
    <scope>NUCLEOTIDE SEQUENCE [LARGE SCALE GENOMIC DNA]</scope>
    <source>
        <strain evidence="6 7">YIT 12057</strain>
    </source>
</reference>
<evidence type="ECO:0000256" key="3">
    <source>
        <dbReference type="ARBA" id="ARBA00022676"/>
    </source>
</evidence>
<proteinExistence type="predicted"/>
<dbReference type="HOGENOM" id="CLU_061161_1_0_10"/>
<evidence type="ECO:0000256" key="5">
    <source>
        <dbReference type="ARBA" id="ARBA00023136"/>
    </source>
</evidence>
<keyword evidence="7" id="KW-1185">Reference proteome</keyword>
<dbReference type="GO" id="GO:0009246">
    <property type="term" value="P:enterobacterial common antigen biosynthetic process"/>
    <property type="evidence" value="ECO:0007669"/>
    <property type="project" value="InterPro"/>
</dbReference>
<keyword evidence="1" id="KW-1003">Cell membrane</keyword>
<accession>F3PU62</accession>
<dbReference type="eggNOG" id="ENOG5032RNI">
    <property type="taxonomic scope" value="Bacteria"/>
</dbReference>
<name>F3PU62_9BACE</name>
<evidence type="ECO:0000256" key="2">
    <source>
        <dbReference type="ARBA" id="ARBA00022519"/>
    </source>
</evidence>
<dbReference type="STRING" id="763034.HMPREF9446_02283"/>
<evidence type="ECO:0000313" key="6">
    <source>
        <dbReference type="EMBL" id="EGF56355.1"/>
    </source>
</evidence>
<sequence length="391" mass="45985">MKNITILHYFTDDKFFDSASEFFDSLEGVNNIYCFYTKKKNYCFHHIHYTDKILLINNKQEYCSMFSSPEVDVIYFQSIPVGVYNLFNHIGSDKKVIWWSWGYDIYHQLGFYKAFIPINILKPITKSFLYNTLFRKLRHLATCIYITLRYPFYLLHRQRVLERIDYYTPVLPIEYDLLKQFNPNFKALPFMLHGGPGFYSKIELRYKTVVGNVLVGNSLTYTNNHFDVLEVLKDCTFGQRQKVIFPVNYGGDYRGNISILKDRAQLIHAEQVWLESFLGEEEYFQLFDNVTHAVFGVIRQQAMGNIFNCLRKGIKVFLFKDSVVYQSLKQMGFCIFSIEDDLNGDVLMSPLDFDCVKQNTIAYNSKVACCIKEIQDDFMMLRVSSQKMAIN</sequence>
<evidence type="ECO:0000256" key="4">
    <source>
        <dbReference type="ARBA" id="ARBA00022679"/>
    </source>
</evidence>
<evidence type="ECO:0000313" key="7">
    <source>
        <dbReference type="Proteomes" id="UP000003416"/>
    </source>
</evidence>